<feature type="transmembrane region" description="Helical" evidence="2">
    <location>
        <begin position="150"/>
        <end position="171"/>
    </location>
</feature>
<reference evidence="3" key="1">
    <citation type="journal article" date="2020" name="Nature">
        <title>Giant virus diversity and host interactions through global metagenomics.</title>
        <authorList>
            <person name="Schulz F."/>
            <person name="Roux S."/>
            <person name="Paez-Espino D."/>
            <person name="Jungbluth S."/>
            <person name="Walsh D.A."/>
            <person name="Denef V.J."/>
            <person name="McMahon K.D."/>
            <person name="Konstantinidis K.T."/>
            <person name="Eloe-Fadrosh E.A."/>
            <person name="Kyrpides N.C."/>
            <person name="Woyke T."/>
        </authorList>
    </citation>
    <scope>NUCLEOTIDE SEQUENCE</scope>
    <source>
        <strain evidence="3">GVMAG-M-3300025874-2</strain>
    </source>
</reference>
<keyword evidence="2" id="KW-0472">Membrane</keyword>
<accession>A0A6C0J7I8</accession>
<keyword evidence="1" id="KW-0175">Coiled coil</keyword>
<name>A0A6C0J7I8_9ZZZZ</name>
<sequence length="176" mass="20358">MVLNYSIVEGYDSKIPDTTDIVNKIEQITNKLATHVLSETELKGLTTNVNSVRTQIKSSSNMSAKLKNIYYNNLKTLTELIEKNKNLLDLKKKSSAVHGELSNTNKTLQDNVTRNNNLEKEIKEKEKDLLTRERMLQLSIEKNVYKKKMIYTYIALISLILLLLFSAYFYYKSRTP</sequence>
<organism evidence="3">
    <name type="scientific">viral metagenome</name>
    <dbReference type="NCBI Taxonomy" id="1070528"/>
    <lineage>
        <taxon>unclassified sequences</taxon>
        <taxon>metagenomes</taxon>
        <taxon>organismal metagenomes</taxon>
    </lineage>
</organism>
<keyword evidence="2" id="KW-0812">Transmembrane</keyword>
<protein>
    <submittedName>
        <fullName evidence="3">Uncharacterized protein</fullName>
    </submittedName>
</protein>
<proteinExistence type="predicted"/>
<evidence type="ECO:0000256" key="2">
    <source>
        <dbReference type="SAM" id="Phobius"/>
    </source>
</evidence>
<evidence type="ECO:0000313" key="3">
    <source>
        <dbReference type="EMBL" id="QHU01715.1"/>
    </source>
</evidence>
<keyword evidence="2" id="KW-1133">Transmembrane helix</keyword>
<feature type="coiled-coil region" evidence="1">
    <location>
        <begin position="101"/>
        <end position="135"/>
    </location>
</feature>
<dbReference type="AlphaFoldDB" id="A0A6C0J7I8"/>
<dbReference type="EMBL" id="MN740346">
    <property type="protein sequence ID" value="QHU01715.1"/>
    <property type="molecule type" value="Genomic_DNA"/>
</dbReference>
<evidence type="ECO:0000256" key="1">
    <source>
        <dbReference type="SAM" id="Coils"/>
    </source>
</evidence>